<organism evidence="1 2">
    <name type="scientific">Desulfomonile tiedjei (strain ATCC 49306 / DSM 6799 / DCB-1)</name>
    <dbReference type="NCBI Taxonomy" id="706587"/>
    <lineage>
        <taxon>Bacteria</taxon>
        <taxon>Pseudomonadati</taxon>
        <taxon>Thermodesulfobacteriota</taxon>
        <taxon>Desulfomonilia</taxon>
        <taxon>Desulfomonilales</taxon>
        <taxon>Desulfomonilaceae</taxon>
        <taxon>Desulfomonile</taxon>
    </lineage>
</organism>
<dbReference type="RefSeq" id="WP_014809708.1">
    <property type="nucleotide sequence ID" value="NC_018025.1"/>
</dbReference>
<sequence>MSRYVSCALLCVGIFWFTGDLACAWEFKMGGAFTSTYEYYSQQGSNGFFGRANVDRSAGTAGTLGLKPGDFASLNGWVGKRAKDLVTGTDSSQQYPILQIFPEIRINPAIRFRGKYRLGNYGDPNASDYFTNTRPGVDVATSDGQWTLWWITAQTPWGTIVFGKRPEEFGTGLQYDGSHNATGEGMLLVSDNGPLRIALAFQPFWQEAANQRLGLSSSPYYNLLDKSGVRQQSTRAFMTYRSGAMDFGATYMVFRWHAGPESQNLQAARSTFVPYDDLIRHGCVYMKYFDGGVFLNTETAYWNESINLIGRAPFYNESWRCMVETGAVMGPAKVSFLYAFMPGADRRNGALIDRQSYVQAGPNAAFGIFQPYTYLLGYAYGSGVNAFDLDRQGYINEAWVAAARLDYAVAANLNVFGSFLWAERSSHGHGFGYIRPAQKFTVTRIVNAAGNGTDQVAWSPYVNYRDNANAPTIPDNALGWEVTAGLDWKLLENLQLTILGAFWQPGKWFNYACIDRSVQNWDTPTAANRWGTNPDRTIDPVVGVQVEVNSHF</sequence>
<name>I4C4S2_DESTA</name>
<dbReference type="HOGENOM" id="CLU_467509_0_0_7"/>
<dbReference type="OrthoDB" id="5414714at2"/>
<dbReference type="Proteomes" id="UP000006055">
    <property type="component" value="Chromosome"/>
</dbReference>
<dbReference type="EMBL" id="CP003360">
    <property type="protein sequence ID" value="AFM24563.1"/>
    <property type="molecule type" value="Genomic_DNA"/>
</dbReference>
<evidence type="ECO:0008006" key="3">
    <source>
        <dbReference type="Google" id="ProtNLM"/>
    </source>
</evidence>
<evidence type="ECO:0000313" key="2">
    <source>
        <dbReference type="Proteomes" id="UP000006055"/>
    </source>
</evidence>
<keyword evidence="2" id="KW-1185">Reference proteome</keyword>
<evidence type="ECO:0000313" key="1">
    <source>
        <dbReference type="EMBL" id="AFM24563.1"/>
    </source>
</evidence>
<dbReference type="KEGG" id="dti:Desti_1855"/>
<dbReference type="STRING" id="706587.Desti_1855"/>
<protein>
    <recommendedName>
        <fullName evidence="3">Porin</fullName>
    </recommendedName>
</protein>
<reference evidence="2" key="1">
    <citation type="submission" date="2012-06" db="EMBL/GenBank/DDBJ databases">
        <title>Complete sequence of chromosome of Desulfomonile tiedjei DSM 6799.</title>
        <authorList>
            <person name="Lucas S."/>
            <person name="Copeland A."/>
            <person name="Lapidus A."/>
            <person name="Glavina del Rio T."/>
            <person name="Dalin E."/>
            <person name="Tice H."/>
            <person name="Bruce D."/>
            <person name="Goodwin L."/>
            <person name="Pitluck S."/>
            <person name="Peters L."/>
            <person name="Ovchinnikova G."/>
            <person name="Zeytun A."/>
            <person name="Lu M."/>
            <person name="Kyrpides N."/>
            <person name="Mavromatis K."/>
            <person name="Ivanova N."/>
            <person name="Brettin T."/>
            <person name="Detter J.C."/>
            <person name="Han C."/>
            <person name="Larimer F."/>
            <person name="Land M."/>
            <person name="Hauser L."/>
            <person name="Markowitz V."/>
            <person name="Cheng J.-F."/>
            <person name="Hugenholtz P."/>
            <person name="Woyke T."/>
            <person name="Wu D."/>
            <person name="Spring S."/>
            <person name="Schroeder M."/>
            <person name="Brambilla E."/>
            <person name="Klenk H.-P."/>
            <person name="Eisen J.A."/>
        </authorList>
    </citation>
    <scope>NUCLEOTIDE SEQUENCE [LARGE SCALE GENOMIC DNA]</scope>
    <source>
        <strain evidence="2">ATCC 49306 / DSM 6799 / DCB-1</strain>
    </source>
</reference>
<gene>
    <name evidence="1" type="ordered locus">Desti_1855</name>
</gene>
<proteinExistence type="predicted"/>
<accession>I4C4S2</accession>
<dbReference type="AlphaFoldDB" id="I4C4S2"/>